<protein>
    <recommendedName>
        <fullName evidence="5">Flavin-containing monooxygenase</fullName>
        <ecNumber evidence="5">1.-.-.-</ecNumber>
    </recommendedName>
</protein>
<keyword evidence="6" id="KW-1133">Transmembrane helix</keyword>
<dbReference type="Proteomes" id="UP000663870">
    <property type="component" value="Unassembled WGS sequence"/>
</dbReference>
<keyword evidence="6" id="KW-0812">Transmembrane</keyword>
<dbReference type="PRINTS" id="PR00419">
    <property type="entry name" value="ADXRDTASE"/>
</dbReference>
<dbReference type="GO" id="GO:0004499">
    <property type="term" value="F:N,N-dimethylaniline monooxygenase activity"/>
    <property type="evidence" value="ECO:0007669"/>
    <property type="project" value="InterPro"/>
</dbReference>
<dbReference type="EC" id="1.-.-.-" evidence="5"/>
<evidence type="ECO:0000256" key="6">
    <source>
        <dbReference type="SAM" id="Phobius"/>
    </source>
</evidence>
<keyword evidence="3 5" id="KW-0274">FAD</keyword>
<dbReference type="PANTHER" id="PTHR23023">
    <property type="entry name" value="DIMETHYLANILINE MONOOXYGENASE"/>
    <property type="match status" value="1"/>
</dbReference>
<keyword evidence="4 5" id="KW-0560">Oxidoreductase</keyword>
<reference evidence="8" key="1">
    <citation type="submission" date="2021-02" db="EMBL/GenBank/DDBJ databases">
        <authorList>
            <person name="Nowell W R."/>
        </authorList>
    </citation>
    <scope>NUCLEOTIDE SEQUENCE</scope>
</reference>
<dbReference type="GO" id="GO:0050661">
    <property type="term" value="F:NADP binding"/>
    <property type="evidence" value="ECO:0007669"/>
    <property type="project" value="InterPro"/>
</dbReference>
<dbReference type="EMBL" id="CAJNOH010001045">
    <property type="protein sequence ID" value="CAF1168233.1"/>
    <property type="molecule type" value="Genomic_DNA"/>
</dbReference>
<dbReference type="EMBL" id="CAJNOL010001801">
    <property type="protein sequence ID" value="CAF1420854.1"/>
    <property type="molecule type" value="Genomic_DNA"/>
</dbReference>
<evidence type="ECO:0000313" key="7">
    <source>
        <dbReference type="EMBL" id="CAF1168233.1"/>
    </source>
</evidence>
<dbReference type="SUPFAM" id="SSF51905">
    <property type="entry name" value="FAD/NAD(P)-binding domain"/>
    <property type="match status" value="2"/>
</dbReference>
<name>A0A815MBU9_9BILA</name>
<dbReference type="AlphaFoldDB" id="A0A815MBU9"/>
<dbReference type="InterPro" id="IPR050346">
    <property type="entry name" value="FMO-like"/>
</dbReference>
<evidence type="ECO:0000256" key="5">
    <source>
        <dbReference type="RuleBase" id="RU361177"/>
    </source>
</evidence>
<evidence type="ECO:0000256" key="3">
    <source>
        <dbReference type="ARBA" id="ARBA00022827"/>
    </source>
</evidence>
<sequence>MLLILQLNCLLDNILITIDYNSKTNLNDSAILFIFNSTHELEILTLMKEIFLKLKNSPVDPIKLHAIMIIAKILNEQDIQHLDHIDELTLVFINYLSKAVNNPCHAFQDLHVEHLLASLKNNLYSMESKSVAIIGAGSSGLVAANVLLKDGFNVTIFERGRHIGGVWCEDVAYVDLHSQQFGGTIEFSDLFDGEEYASWQHIHDYLKRYADHCHLTERIKFQTRVIEINKKNLKDENIPWQIKVEKFDGQYEMYEFDFLVVATNLFNDLYMPYIRGQEKFTGTIIHGYNIKSHEQLIDKRVVIIGGGKCATDLASTCSLYVRSCHLVLRRAHWMLPRTIVGGLLSARYFLTRLVYNLFEPFPGAPHSKLFRYFHRTFPRFSTFITDKIGIDIMITNGLDLYDDKVFLPNYSFRNVENIYMIPQDFIRLKQQGRIIAKSDSIDEIIDTTTIRLKSGEYLQADMIICATGFINRFPFFSDMDAKTLGLPTTQTSTESNIETDLYLYRRIIPVGVPNVAFVGYVVCLTQWLVAEVASHWISEYFLGRLKLPVSETGMYKEIDETFTFIHKTFNRSGCYYAYYWLSPIEIYLNDMGLRLKRTHNWISEYFGIYRPDRFKDLHEERRAKAAGIKYHHWYFGFQHTVLILLFLLFIILLL</sequence>
<evidence type="ECO:0000313" key="9">
    <source>
        <dbReference type="Proteomes" id="UP000663870"/>
    </source>
</evidence>
<dbReference type="Pfam" id="PF00743">
    <property type="entry name" value="FMO-like"/>
    <property type="match status" value="1"/>
</dbReference>
<comment type="similarity">
    <text evidence="1 5">Belongs to the FMO family.</text>
</comment>
<dbReference type="Proteomes" id="UP000663854">
    <property type="component" value="Unassembled WGS sequence"/>
</dbReference>
<keyword evidence="9" id="KW-1185">Reference proteome</keyword>
<evidence type="ECO:0000256" key="1">
    <source>
        <dbReference type="ARBA" id="ARBA00009183"/>
    </source>
</evidence>
<dbReference type="InterPro" id="IPR036188">
    <property type="entry name" value="FAD/NAD-bd_sf"/>
</dbReference>
<accession>A0A815MBU9</accession>
<keyword evidence="5" id="KW-0503">Monooxygenase</keyword>
<dbReference type="Gene3D" id="3.50.50.60">
    <property type="entry name" value="FAD/NAD(P)-binding domain"/>
    <property type="match status" value="3"/>
</dbReference>
<evidence type="ECO:0000313" key="8">
    <source>
        <dbReference type="EMBL" id="CAF1420854.1"/>
    </source>
</evidence>
<comment type="cofactor">
    <cofactor evidence="5">
        <name>FAD</name>
        <dbReference type="ChEBI" id="CHEBI:57692"/>
    </cofactor>
</comment>
<dbReference type="InterPro" id="IPR020946">
    <property type="entry name" value="Flavin_mOase-like"/>
</dbReference>
<organism evidence="8 9">
    <name type="scientific">Rotaria sordida</name>
    <dbReference type="NCBI Taxonomy" id="392033"/>
    <lineage>
        <taxon>Eukaryota</taxon>
        <taxon>Metazoa</taxon>
        <taxon>Spiralia</taxon>
        <taxon>Gnathifera</taxon>
        <taxon>Rotifera</taxon>
        <taxon>Eurotatoria</taxon>
        <taxon>Bdelloidea</taxon>
        <taxon>Philodinida</taxon>
        <taxon>Philodinidae</taxon>
        <taxon>Rotaria</taxon>
    </lineage>
</organism>
<comment type="caution">
    <text evidence="8">The sequence shown here is derived from an EMBL/GenBank/DDBJ whole genome shotgun (WGS) entry which is preliminary data.</text>
</comment>
<evidence type="ECO:0000256" key="4">
    <source>
        <dbReference type="ARBA" id="ARBA00023002"/>
    </source>
</evidence>
<keyword evidence="6" id="KW-0472">Membrane</keyword>
<gene>
    <name evidence="8" type="ORF">JXQ802_LOCUS35846</name>
    <name evidence="7" type="ORF">PYM288_LOCUS23123</name>
</gene>
<dbReference type="GO" id="GO:0050660">
    <property type="term" value="F:flavin adenine dinucleotide binding"/>
    <property type="evidence" value="ECO:0007669"/>
    <property type="project" value="InterPro"/>
</dbReference>
<proteinExistence type="inferred from homology"/>
<keyword evidence="2 5" id="KW-0285">Flavoprotein</keyword>
<evidence type="ECO:0000256" key="2">
    <source>
        <dbReference type="ARBA" id="ARBA00022630"/>
    </source>
</evidence>
<feature type="transmembrane region" description="Helical" evidence="6">
    <location>
        <begin position="633"/>
        <end position="653"/>
    </location>
</feature>